<protein>
    <submittedName>
        <fullName evidence="1">YfbU family protein</fullName>
    </submittedName>
</protein>
<dbReference type="Gene3D" id="1.10.287.680">
    <property type="entry name" value="Helix hairpin bin"/>
    <property type="match status" value="1"/>
</dbReference>
<dbReference type="InterPro" id="IPR005587">
    <property type="entry name" value="UPF0304_YfbU"/>
</dbReference>
<evidence type="ECO:0000313" key="2">
    <source>
        <dbReference type="Proteomes" id="UP001595692"/>
    </source>
</evidence>
<dbReference type="Gene3D" id="1.10.3190.10">
    <property type="entry name" value="yfbu gene product, domain 2"/>
    <property type="match status" value="1"/>
</dbReference>
<dbReference type="NCBIfam" id="NF003936">
    <property type="entry name" value="PRK05445.1"/>
    <property type="match status" value="1"/>
</dbReference>
<dbReference type="RefSeq" id="WP_377150514.1">
    <property type="nucleotide sequence ID" value="NZ_JBHSAF010000001.1"/>
</dbReference>
<dbReference type="InterPro" id="IPR023145">
    <property type="entry name" value="YfbU_helix-hairpin_sf"/>
</dbReference>
<keyword evidence="2" id="KW-1185">Reference proteome</keyword>
<comment type="caution">
    <text evidence="1">The sequence shown here is derived from an EMBL/GenBank/DDBJ whole genome shotgun (WGS) entry which is preliminary data.</text>
</comment>
<gene>
    <name evidence="1" type="ORF">ACFOSS_02865</name>
</gene>
<reference evidence="2" key="1">
    <citation type="journal article" date="2019" name="Int. J. Syst. Evol. Microbiol.">
        <title>The Global Catalogue of Microorganisms (GCM) 10K type strain sequencing project: providing services to taxonomists for standard genome sequencing and annotation.</title>
        <authorList>
            <consortium name="The Broad Institute Genomics Platform"/>
            <consortium name="The Broad Institute Genome Sequencing Center for Infectious Disease"/>
            <person name="Wu L."/>
            <person name="Ma J."/>
        </authorList>
    </citation>
    <scope>NUCLEOTIDE SEQUENCE [LARGE SCALE GENOMIC DNA]</scope>
    <source>
        <strain evidence="2">CCUG 54939</strain>
    </source>
</reference>
<dbReference type="Proteomes" id="UP001595692">
    <property type="component" value="Unassembled WGS sequence"/>
</dbReference>
<dbReference type="InterPro" id="IPR023146">
    <property type="entry name" value="YfbU_alpha-helical_sf"/>
</dbReference>
<dbReference type="Pfam" id="PF03887">
    <property type="entry name" value="YfbU"/>
    <property type="match status" value="1"/>
</dbReference>
<organism evidence="1 2">
    <name type="scientific">Pseudaeromonas sharmana</name>
    <dbReference type="NCBI Taxonomy" id="328412"/>
    <lineage>
        <taxon>Bacteria</taxon>
        <taxon>Pseudomonadati</taxon>
        <taxon>Pseudomonadota</taxon>
        <taxon>Gammaproteobacteria</taxon>
        <taxon>Aeromonadales</taxon>
        <taxon>Aeromonadaceae</taxon>
        <taxon>Pseudaeromonas</taxon>
    </lineage>
</organism>
<evidence type="ECO:0000313" key="1">
    <source>
        <dbReference type="EMBL" id="MFC3912407.1"/>
    </source>
</evidence>
<dbReference type="EMBL" id="JBHSAF010000001">
    <property type="protein sequence ID" value="MFC3912407.1"/>
    <property type="molecule type" value="Genomic_DNA"/>
</dbReference>
<name>A0ABV8CKG2_9GAMM</name>
<proteinExistence type="predicted"/>
<dbReference type="SUPFAM" id="SSF116960">
    <property type="entry name" value="YfbU-like"/>
    <property type="match status" value="1"/>
</dbReference>
<sequence>MNMNHAQRLILSNQYEILIRLNPERADYYRRCQTIIARGYCLQMLELEKEFGHLDEATCREVISTLEMYHALKVSYENLSPDETVDVSANRLEFIGYSRGHEKELADYVCFLLDEEGRFPELGKSCAMLNSELAMRDKYQRMLLAWQDCPRHYKLSIQEIRKVLNA</sequence>
<accession>A0ABV8CKG2</accession>